<dbReference type="InterPro" id="IPR007138">
    <property type="entry name" value="ABM_dom"/>
</dbReference>
<accession>A0ABX6V4X9</accession>
<dbReference type="PANTHER" id="PTHR33336">
    <property type="entry name" value="QUINOL MONOOXYGENASE YGIN-RELATED"/>
    <property type="match status" value="1"/>
</dbReference>
<dbReference type="Proteomes" id="UP000316416">
    <property type="component" value="Chromosome"/>
</dbReference>
<name>A0ABX6V4X9_9GAMM</name>
<keyword evidence="2" id="KW-0560">Oxidoreductase</keyword>
<organism evidence="2 3">
    <name type="scientific">Shewanella eurypsychrophilus</name>
    <dbReference type="NCBI Taxonomy" id="2593656"/>
    <lineage>
        <taxon>Bacteria</taxon>
        <taxon>Pseudomonadati</taxon>
        <taxon>Pseudomonadota</taxon>
        <taxon>Gammaproteobacteria</taxon>
        <taxon>Alteromonadales</taxon>
        <taxon>Shewanellaceae</taxon>
        <taxon>Shewanella</taxon>
    </lineage>
</organism>
<dbReference type="InterPro" id="IPR050744">
    <property type="entry name" value="AI-2_Isomerase_LsrG"/>
</dbReference>
<sequence>MGQLWINAGLVTEEGLDTDQVKQALHALSEATVKESGCVKFEVLQHQDNPSHFTLWEHWVNSDALSAHFEAEHTLAYLARNLTRVTYIEKLTSVTYEGE</sequence>
<dbReference type="RefSeq" id="WP_142870507.1">
    <property type="nucleotide sequence ID" value="NZ_CP045503.2"/>
</dbReference>
<dbReference type="GO" id="GO:0004497">
    <property type="term" value="F:monooxygenase activity"/>
    <property type="evidence" value="ECO:0007669"/>
    <property type="project" value="UniProtKB-KW"/>
</dbReference>
<gene>
    <name evidence="2" type="ORF">FM038_009710</name>
</gene>
<protein>
    <submittedName>
        <fullName evidence="2">Antibiotic biosynthesis monooxygenase</fullName>
    </submittedName>
</protein>
<evidence type="ECO:0000313" key="3">
    <source>
        <dbReference type="Proteomes" id="UP000316416"/>
    </source>
</evidence>
<proteinExistence type="predicted"/>
<dbReference type="InterPro" id="IPR011008">
    <property type="entry name" value="Dimeric_a/b-barrel"/>
</dbReference>
<evidence type="ECO:0000259" key="1">
    <source>
        <dbReference type="PROSITE" id="PS51725"/>
    </source>
</evidence>
<keyword evidence="2" id="KW-0503">Monooxygenase</keyword>
<dbReference type="PANTHER" id="PTHR33336:SF3">
    <property type="entry name" value="ABM DOMAIN-CONTAINING PROTEIN"/>
    <property type="match status" value="1"/>
</dbReference>
<evidence type="ECO:0000313" key="2">
    <source>
        <dbReference type="EMBL" id="QPG57688.1"/>
    </source>
</evidence>
<keyword evidence="3" id="KW-1185">Reference proteome</keyword>
<reference evidence="2" key="1">
    <citation type="submission" date="2021-07" db="EMBL/GenBank/DDBJ databases">
        <title>Shewanella sp. YLB-07 whole genome sequence.</title>
        <authorList>
            <person name="Yu L."/>
        </authorList>
    </citation>
    <scope>NUCLEOTIDE SEQUENCE</scope>
    <source>
        <strain evidence="2">YLB-08</strain>
    </source>
</reference>
<dbReference type="PROSITE" id="PS51725">
    <property type="entry name" value="ABM"/>
    <property type="match status" value="1"/>
</dbReference>
<dbReference type="Gene3D" id="3.30.70.100">
    <property type="match status" value="1"/>
</dbReference>
<feature type="domain" description="ABM" evidence="1">
    <location>
        <begin position="3"/>
        <end position="95"/>
    </location>
</feature>
<dbReference type="Pfam" id="PF03992">
    <property type="entry name" value="ABM"/>
    <property type="match status" value="1"/>
</dbReference>
<dbReference type="SUPFAM" id="SSF54909">
    <property type="entry name" value="Dimeric alpha+beta barrel"/>
    <property type="match status" value="1"/>
</dbReference>
<dbReference type="EMBL" id="CP045503">
    <property type="protein sequence ID" value="QPG57688.1"/>
    <property type="molecule type" value="Genomic_DNA"/>
</dbReference>